<evidence type="ECO:0000313" key="2">
    <source>
        <dbReference type="EMBL" id="ADQ68792.1"/>
    </source>
</evidence>
<proteinExistence type="predicted"/>
<organism evidence="2 3">
    <name type="scientific">Halogeometricum borinquense (strain ATCC 700274 / DSM 11551 / JCM 10706 / KCTC 4070 / PR3)</name>
    <dbReference type="NCBI Taxonomy" id="469382"/>
    <lineage>
        <taxon>Archaea</taxon>
        <taxon>Methanobacteriati</taxon>
        <taxon>Methanobacteriota</taxon>
        <taxon>Stenosarchaea group</taxon>
        <taxon>Halobacteria</taxon>
        <taxon>Halobacteriales</taxon>
        <taxon>Haloferacaceae</taxon>
        <taxon>Halogeometricum</taxon>
    </lineage>
</organism>
<dbReference type="Proteomes" id="UP000006663">
    <property type="component" value="Plasmid pHBOR01"/>
</dbReference>
<reference evidence="3" key="1">
    <citation type="journal article" date="2009" name="Stand. Genomic Sci.">
        <title>Complete genome sequence of Halogeometricum borinquense type strain (PR3).</title>
        <authorList>
            <person name="Malfatti S."/>
            <person name="Tindall B.J."/>
            <person name="Schneider S."/>
            <person name="Fahnrich R."/>
            <person name="Lapidus A."/>
            <person name="Labuttii K."/>
            <person name="Copeland A."/>
            <person name="Glavina Del Rio T."/>
            <person name="Nolan M."/>
            <person name="Chen F."/>
            <person name="Lucas S."/>
            <person name="Tice H."/>
            <person name="Cheng J.F."/>
            <person name="Bruce D."/>
            <person name="Goodwin L."/>
            <person name="Pitluck S."/>
            <person name="Anderson I."/>
            <person name="Pati A."/>
            <person name="Ivanova N."/>
            <person name="Mavromatis K."/>
            <person name="Chen A."/>
            <person name="Palaniappan K."/>
            <person name="D'haeseleer P."/>
            <person name="Goker M."/>
            <person name="Bristow J."/>
            <person name="Eisen J.A."/>
            <person name="Markowitz V."/>
            <person name="Hugenholtz P."/>
            <person name="Kyrpides N.C."/>
            <person name="Klenk H.P."/>
            <person name="Chain P."/>
        </authorList>
    </citation>
    <scope>NUCLEOTIDE SEQUENCE [LARGE SCALE GENOMIC DNA]</scope>
    <source>
        <strain evidence="3">ATCC 700274 / DSM 11551 / JCM 10706 / KCTC 4070 / PR3</strain>
        <plasmid evidence="3">pHBOR01</plasmid>
    </source>
</reference>
<dbReference type="EMBL" id="CP001691">
    <property type="protein sequence ID" value="ADQ68792.1"/>
    <property type="molecule type" value="Genomic_DNA"/>
</dbReference>
<dbReference type="Pfam" id="PF05443">
    <property type="entry name" value="ROS_MUCR"/>
    <property type="match status" value="1"/>
</dbReference>
<dbReference type="Gene3D" id="1.10.10.1550">
    <property type="entry name" value="ROS/MUCR transcriptional regulator protein"/>
    <property type="match status" value="1"/>
</dbReference>
<dbReference type="InterPro" id="IPR008807">
    <property type="entry name" value="ROS_MUCR"/>
</dbReference>
<evidence type="ECO:0000256" key="1">
    <source>
        <dbReference type="SAM" id="MobiDB-lite"/>
    </source>
</evidence>
<protein>
    <submittedName>
        <fullName evidence="2">ROS/MUCR transcriptional regulator protein</fullName>
    </submittedName>
</protein>
<keyword evidence="2" id="KW-0614">Plasmid</keyword>
<name>E4NUS2_HALBP</name>
<dbReference type="InterPro" id="IPR041920">
    <property type="entry name" value="ROS/MUCR_sf"/>
</dbReference>
<dbReference type="GO" id="GO:0003677">
    <property type="term" value="F:DNA binding"/>
    <property type="evidence" value="ECO:0007669"/>
    <property type="project" value="InterPro"/>
</dbReference>
<dbReference type="GO" id="GO:0006355">
    <property type="term" value="P:regulation of DNA-templated transcription"/>
    <property type="evidence" value="ECO:0007669"/>
    <property type="project" value="InterPro"/>
</dbReference>
<dbReference type="KEGG" id="hbo:Hbor_32610"/>
<dbReference type="AlphaFoldDB" id="E4NUS2"/>
<gene>
    <name evidence="2" type="ordered locus">Hbor_32610</name>
</gene>
<feature type="region of interest" description="Disordered" evidence="1">
    <location>
        <begin position="1"/>
        <end position="32"/>
    </location>
</feature>
<evidence type="ECO:0000313" key="3">
    <source>
        <dbReference type="Proteomes" id="UP000006663"/>
    </source>
</evidence>
<geneLocation type="plasmid" evidence="2 3">
    <name>pHBOR01</name>
</geneLocation>
<keyword evidence="3" id="KW-1185">Reference proteome</keyword>
<accession>E4NUS2</accession>
<dbReference type="GO" id="GO:0008270">
    <property type="term" value="F:zinc ion binding"/>
    <property type="evidence" value="ECO:0007669"/>
    <property type="project" value="InterPro"/>
</dbReference>
<sequence length="79" mass="9198">MIIEEEIDTEDTREAENAVEEDEETEADEDAPEGMIQCLVCGEYYQAITEPHLQTHDMTIQEYREEYGEDMPLRPDDKA</sequence>
<dbReference type="HOGENOM" id="CLU_2597571_0_0_2"/>
<feature type="compositionally biased region" description="Acidic residues" evidence="1">
    <location>
        <begin position="17"/>
        <end position="32"/>
    </location>
</feature>